<protein>
    <submittedName>
        <fullName evidence="2">Retroviral-like aspartic protease family protein</fullName>
    </submittedName>
</protein>
<keyword evidence="1" id="KW-0732">Signal</keyword>
<reference evidence="2 3" key="1">
    <citation type="submission" date="2022-04" db="EMBL/GenBank/DDBJ databases">
        <title>Positive selection, recombination, and allopatry shape intraspecific diversity of widespread and dominant cyanobacteria.</title>
        <authorList>
            <person name="Wei J."/>
            <person name="Shu W."/>
            <person name="Hu C."/>
        </authorList>
    </citation>
    <scope>NUCLEOTIDE SEQUENCE [LARGE SCALE GENOMIC DNA]</scope>
    <source>
        <strain evidence="2 3">GB2-A5</strain>
    </source>
</reference>
<evidence type="ECO:0000256" key="1">
    <source>
        <dbReference type="SAM" id="SignalP"/>
    </source>
</evidence>
<dbReference type="PROSITE" id="PS00141">
    <property type="entry name" value="ASP_PROTEASE"/>
    <property type="match status" value="1"/>
</dbReference>
<proteinExistence type="predicted"/>
<comment type="caution">
    <text evidence="2">The sequence shown here is derived from an EMBL/GenBank/DDBJ whole genome shotgun (WGS) entry which is preliminary data.</text>
</comment>
<dbReference type="Pfam" id="PF13975">
    <property type="entry name" value="gag-asp_proteas"/>
    <property type="match status" value="1"/>
</dbReference>
<name>A0ABV0JKZ0_9CYAN</name>
<keyword evidence="3" id="KW-1185">Reference proteome</keyword>
<gene>
    <name evidence="2" type="ORF">NDI37_04260</name>
</gene>
<dbReference type="EMBL" id="JAMPKK010000006">
    <property type="protein sequence ID" value="MEP0863679.1"/>
    <property type="molecule type" value="Genomic_DNA"/>
</dbReference>
<dbReference type="Proteomes" id="UP001442494">
    <property type="component" value="Unassembled WGS sequence"/>
</dbReference>
<organism evidence="2 3">
    <name type="scientific">Funiculus sociatus GB2-A5</name>
    <dbReference type="NCBI Taxonomy" id="2933946"/>
    <lineage>
        <taxon>Bacteria</taxon>
        <taxon>Bacillati</taxon>
        <taxon>Cyanobacteriota</taxon>
        <taxon>Cyanophyceae</taxon>
        <taxon>Coleofasciculales</taxon>
        <taxon>Coleofasciculaceae</taxon>
        <taxon>Funiculus</taxon>
    </lineage>
</organism>
<feature type="signal peptide" evidence="1">
    <location>
        <begin position="1"/>
        <end position="25"/>
    </location>
</feature>
<dbReference type="SUPFAM" id="SSF50630">
    <property type="entry name" value="Acid proteases"/>
    <property type="match status" value="1"/>
</dbReference>
<feature type="chain" id="PRO_5046356592" evidence="1">
    <location>
        <begin position="26"/>
        <end position="188"/>
    </location>
</feature>
<dbReference type="InterPro" id="IPR021109">
    <property type="entry name" value="Peptidase_aspartic_dom_sf"/>
</dbReference>
<dbReference type="CDD" id="cd05483">
    <property type="entry name" value="retropepsin_like_bacteria"/>
    <property type="match status" value="1"/>
</dbReference>
<dbReference type="Gene3D" id="2.40.70.10">
    <property type="entry name" value="Acid Proteases"/>
    <property type="match status" value="1"/>
</dbReference>
<evidence type="ECO:0000313" key="3">
    <source>
        <dbReference type="Proteomes" id="UP001442494"/>
    </source>
</evidence>
<dbReference type="InterPro" id="IPR034122">
    <property type="entry name" value="Retropepsin-like_bacterial"/>
</dbReference>
<evidence type="ECO:0000313" key="2">
    <source>
        <dbReference type="EMBL" id="MEP0863679.1"/>
    </source>
</evidence>
<accession>A0ABV0JKZ0</accession>
<dbReference type="InterPro" id="IPR001969">
    <property type="entry name" value="Aspartic_peptidase_AS"/>
</dbReference>
<dbReference type="RefSeq" id="WP_190422501.1">
    <property type="nucleotide sequence ID" value="NZ_JAMPKK010000006.1"/>
</dbReference>
<sequence>MIQKHSRFGATLLLLSGTLAFTTVAYNSYGDTSEKVLAAALDSSLNERPASTNQLAQRRERLEQRRNQQIFEVPIIGRQSGIPVVEVTFNNRRRFPMMVDTGASVTIITPQMANQIGFRKTGTTRVKVANGETIEVPVGRVSSIDVGGAVIEDFTVLVAGAPLLGQNFFSGYNVTMRQNMIVFRERRR</sequence>